<feature type="region of interest" description="Disordered" evidence="2">
    <location>
        <begin position="38"/>
        <end position="59"/>
    </location>
</feature>
<dbReference type="Pfam" id="PF02104">
    <property type="entry name" value="SURF1"/>
    <property type="match status" value="1"/>
</dbReference>
<comment type="subcellular location">
    <subcellularLocation>
        <location evidence="1">Cell membrane</location>
        <topology evidence="1">Multi-pass membrane protein</topology>
    </subcellularLocation>
</comment>
<keyword evidence="1" id="KW-0472">Membrane</keyword>
<gene>
    <name evidence="3" type="ORF">GCM10020260_16690</name>
</gene>
<name>A0ABP6REP5_9MICC</name>
<accession>A0ABP6REP5</accession>
<dbReference type="InterPro" id="IPR002994">
    <property type="entry name" value="Surf1/Shy1"/>
</dbReference>
<sequence>MLKTALQPRWLATLALALILATVFVVLSAWQFGRSQIDDDATGADPATAGSSLEEALDDPTPLTEVIRPGEPMGGPQADTVVSLQGEFVEGTEVLIDQRLQDDREGYWAVAAFAVDGAPEGQVIPVVRGWVADPDDADAAPSDDQLAVVGRLLPTEAPVAEPRPDGRVLPSLSVAELINRWDTSSYSGFVVAFSAQPAEAAGSAGGPDGAEVDAAAEDSPLESVWVGPQPEGPQIHWLNVFYGVEWTFFAGFACYLWWRLVRDDHERRLEEERLDREWEEQWRREQLARRAEQSGRPAGEPGSDGPEEQTHD</sequence>
<evidence type="ECO:0000313" key="3">
    <source>
        <dbReference type="EMBL" id="GAA3285001.1"/>
    </source>
</evidence>
<feature type="region of interest" description="Disordered" evidence="2">
    <location>
        <begin position="287"/>
        <end position="312"/>
    </location>
</feature>
<evidence type="ECO:0000256" key="1">
    <source>
        <dbReference type="RuleBase" id="RU363076"/>
    </source>
</evidence>
<reference evidence="4" key="1">
    <citation type="journal article" date="2019" name="Int. J. Syst. Evol. Microbiol.">
        <title>The Global Catalogue of Microorganisms (GCM) 10K type strain sequencing project: providing services to taxonomists for standard genome sequencing and annotation.</title>
        <authorList>
            <consortium name="The Broad Institute Genomics Platform"/>
            <consortium name="The Broad Institute Genome Sequencing Center for Infectious Disease"/>
            <person name="Wu L."/>
            <person name="Ma J."/>
        </authorList>
    </citation>
    <scope>NUCLEOTIDE SEQUENCE [LARGE SCALE GENOMIC DNA]</scope>
    <source>
        <strain evidence="4">JCM 11483</strain>
    </source>
</reference>
<proteinExistence type="inferred from homology"/>
<dbReference type="RefSeq" id="WP_344720181.1">
    <property type="nucleotide sequence ID" value="NZ_BAAAYG010000005.1"/>
</dbReference>
<comment type="similarity">
    <text evidence="1">Belongs to the SURF1 family.</text>
</comment>
<organism evidence="3 4">
    <name type="scientific">Nesterenkonia halobia</name>
    <dbReference type="NCBI Taxonomy" id="37922"/>
    <lineage>
        <taxon>Bacteria</taxon>
        <taxon>Bacillati</taxon>
        <taxon>Actinomycetota</taxon>
        <taxon>Actinomycetes</taxon>
        <taxon>Micrococcales</taxon>
        <taxon>Micrococcaceae</taxon>
        <taxon>Nesterenkonia</taxon>
    </lineage>
</organism>
<evidence type="ECO:0000256" key="2">
    <source>
        <dbReference type="SAM" id="MobiDB-lite"/>
    </source>
</evidence>
<evidence type="ECO:0000313" key="4">
    <source>
        <dbReference type="Proteomes" id="UP001501736"/>
    </source>
</evidence>
<dbReference type="EMBL" id="BAAAYG010000005">
    <property type="protein sequence ID" value="GAA3285001.1"/>
    <property type="molecule type" value="Genomic_DNA"/>
</dbReference>
<keyword evidence="4" id="KW-1185">Reference proteome</keyword>
<protein>
    <recommendedName>
        <fullName evidence="1">SURF1-like protein</fullName>
    </recommendedName>
</protein>
<comment type="caution">
    <text evidence="3">The sequence shown here is derived from an EMBL/GenBank/DDBJ whole genome shotgun (WGS) entry which is preliminary data.</text>
</comment>
<dbReference type="Proteomes" id="UP001501736">
    <property type="component" value="Unassembled WGS sequence"/>
</dbReference>
<dbReference type="PROSITE" id="PS50895">
    <property type="entry name" value="SURF1"/>
    <property type="match status" value="1"/>
</dbReference>
<keyword evidence="1" id="KW-1003">Cell membrane</keyword>